<organism evidence="6 7">
    <name type="scientific">Pollutimonas bauzanensis</name>
    <dbReference type="NCBI Taxonomy" id="658167"/>
    <lineage>
        <taxon>Bacteria</taxon>
        <taxon>Pseudomonadati</taxon>
        <taxon>Pseudomonadota</taxon>
        <taxon>Betaproteobacteria</taxon>
        <taxon>Burkholderiales</taxon>
        <taxon>Alcaligenaceae</taxon>
        <taxon>Pollutimonas</taxon>
    </lineage>
</organism>
<dbReference type="SUPFAM" id="SSF53850">
    <property type="entry name" value="Periplasmic binding protein-like II"/>
    <property type="match status" value="1"/>
</dbReference>
<evidence type="ECO:0000256" key="1">
    <source>
        <dbReference type="ARBA" id="ARBA00009437"/>
    </source>
</evidence>
<sequence>MGPHFNLNSIVTFLAVAQAGSFRAASERLHTSASAVSARIKLLETRLGVKLFDRTTRSVALTEAGRRLLDAALNACAALSSVEKTLRQEASLQRGEVTIAVVPSLAQDEIPFLLADFVRQYPGIKVNLLDIDSHRSLQMLAAAEVDLAIVSEPSDRKNVVFEPLYWDACSLVVPKGHPLGKKTSVALRELKNQPLMVNPQGTLLRKVLQQAFLDADLALHDAAQQISTVPTLVRMVEAGFGLGIAPAQALRLVAAGRCELISLKGKVGWTVGIARMASRYEAPASAALRDMLLQRYAQAAAPLAPMPPAAVRGGG</sequence>
<dbReference type="RefSeq" id="WP_073107923.1">
    <property type="nucleotide sequence ID" value="NZ_FQXE01000015.1"/>
</dbReference>
<dbReference type="PROSITE" id="PS50931">
    <property type="entry name" value="HTH_LYSR"/>
    <property type="match status" value="1"/>
</dbReference>
<keyword evidence="2" id="KW-0805">Transcription regulation</keyword>
<dbReference type="GO" id="GO:0005829">
    <property type="term" value="C:cytosol"/>
    <property type="evidence" value="ECO:0007669"/>
    <property type="project" value="TreeGrafter"/>
</dbReference>
<keyword evidence="7" id="KW-1185">Reference proteome</keyword>
<dbReference type="SUPFAM" id="SSF46785">
    <property type="entry name" value="Winged helix' DNA-binding domain"/>
    <property type="match status" value="1"/>
</dbReference>
<dbReference type="Gene3D" id="1.10.10.10">
    <property type="entry name" value="Winged helix-like DNA-binding domain superfamily/Winged helix DNA-binding domain"/>
    <property type="match status" value="1"/>
</dbReference>
<evidence type="ECO:0000256" key="3">
    <source>
        <dbReference type="ARBA" id="ARBA00023125"/>
    </source>
</evidence>
<keyword evidence="3" id="KW-0238">DNA-binding</keyword>
<protein>
    <submittedName>
        <fullName evidence="6">Transcriptional regulator, LysR family</fullName>
    </submittedName>
</protein>
<dbReference type="InterPro" id="IPR036390">
    <property type="entry name" value="WH_DNA-bd_sf"/>
</dbReference>
<evidence type="ECO:0000256" key="4">
    <source>
        <dbReference type="ARBA" id="ARBA00023163"/>
    </source>
</evidence>
<comment type="similarity">
    <text evidence="1">Belongs to the LysR transcriptional regulatory family.</text>
</comment>
<dbReference type="Proteomes" id="UP000184226">
    <property type="component" value="Unassembled WGS sequence"/>
</dbReference>
<dbReference type="PANTHER" id="PTHR30419">
    <property type="entry name" value="HTH-TYPE TRANSCRIPTIONAL REGULATOR YBHD"/>
    <property type="match status" value="1"/>
</dbReference>
<keyword evidence="4" id="KW-0804">Transcription</keyword>
<gene>
    <name evidence="6" type="ORF">SAMN04488135_115126</name>
</gene>
<evidence type="ECO:0000259" key="5">
    <source>
        <dbReference type="PROSITE" id="PS50931"/>
    </source>
</evidence>
<dbReference type="STRING" id="658167.SAMN04488135_115126"/>
<dbReference type="InterPro" id="IPR000847">
    <property type="entry name" value="LysR_HTH_N"/>
</dbReference>
<dbReference type="EMBL" id="FQXE01000015">
    <property type="protein sequence ID" value="SHI24795.1"/>
    <property type="molecule type" value="Genomic_DNA"/>
</dbReference>
<dbReference type="InterPro" id="IPR036388">
    <property type="entry name" value="WH-like_DNA-bd_sf"/>
</dbReference>
<evidence type="ECO:0000313" key="6">
    <source>
        <dbReference type="EMBL" id="SHI24795.1"/>
    </source>
</evidence>
<proteinExistence type="inferred from homology"/>
<dbReference type="AlphaFoldDB" id="A0A1M5ZKB4"/>
<evidence type="ECO:0000256" key="2">
    <source>
        <dbReference type="ARBA" id="ARBA00023015"/>
    </source>
</evidence>
<dbReference type="GO" id="GO:0003677">
    <property type="term" value="F:DNA binding"/>
    <property type="evidence" value="ECO:0007669"/>
    <property type="project" value="UniProtKB-KW"/>
</dbReference>
<dbReference type="Pfam" id="PF00126">
    <property type="entry name" value="HTH_1"/>
    <property type="match status" value="1"/>
</dbReference>
<evidence type="ECO:0000313" key="7">
    <source>
        <dbReference type="Proteomes" id="UP000184226"/>
    </source>
</evidence>
<dbReference type="PRINTS" id="PR00039">
    <property type="entry name" value="HTHLYSR"/>
</dbReference>
<dbReference type="FunFam" id="1.10.10.10:FF:000001">
    <property type="entry name" value="LysR family transcriptional regulator"/>
    <property type="match status" value="1"/>
</dbReference>
<feature type="domain" description="HTH lysR-type" evidence="5">
    <location>
        <begin position="5"/>
        <end position="62"/>
    </location>
</feature>
<dbReference type="InterPro" id="IPR050950">
    <property type="entry name" value="HTH-type_LysR_regulators"/>
</dbReference>
<dbReference type="OrthoDB" id="8675247at2"/>
<reference evidence="6 7" key="1">
    <citation type="submission" date="2016-11" db="EMBL/GenBank/DDBJ databases">
        <authorList>
            <person name="Jaros S."/>
            <person name="Januszkiewicz K."/>
            <person name="Wedrychowicz H."/>
        </authorList>
    </citation>
    <scope>NUCLEOTIDE SEQUENCE [LARGE SCALE GENOMIC DNA]</scope>
    <source>
        <strain evidence="6 7">CGMCC 1.10190</strain>
    </source>
</reference>
<dbReference type="Pfam" id="PF03466">
    <property type="entry name" value="LysR_substrate"/>
    <property type="match status" value="1"/>
</dbReference>
<dbReference type="Gene3D" id="3.40.190.290">
    <property type="match status" value="1"/>
</dbReference>
<dbReference type="GO" id="GO:0003700">
    <property type="term" value="F:DNA-binding transcription factor activity"/>
    <property type="evidence" value="ECO:0007669"/>
    <property type="project" value="InterPro"/>
</dbReference>
<dbReference type="InterPro" id="IPR005119">
    <property type="entry name" value="LysR_subst-bd"/>
</dbReference>
<accession>A0A1M5ZKB4</accession>
<name>A0A1M5ZKB4_9BURK</name>